<keyword evidence="2" id="KW-1185">Reference proteome</keyword>
<dbReference type="RefSeq" id="WP_275422043.1">
    <property type="nucleotide sequence ID" value="NZ_CP106877.1"/>
</dbReference>
<dbReference type="Proteomes" id="UP001164726">
    <property type="component" value="Chromosome"/>
</dbReference>
<dbReference type="InterPro" id="IPR014962">
    <property type="entry name" value="YolD"/>
</dbReference>
<dbReference type="Pfam" id="PF08863">
    <property type="entry name" value="YolD"/>
    <property type="match status" value="1"/>
</dbReference>
<proteinExistence type="predicted"/>
<sequence>MIRDRGRIKWTAMMLPEHVKLLREWTKEDEWEKRSEPDGQMLEQMDQIVQRARMTGEVVTVRYYEDHRYERITGRIDSFDIVSKCLRMKDECNRIYCIPIAAIDRIELDG</sequence>
<dbReference type="EMBL" id="CP106877">
    <property type="protein sequence ID" value="WAA13832.1"/>
    <property type="molecule type" value="Genomic_DNA"/>
</dbReference>
<evidence type="ECO:0000313" key="2">
    <source>
        <dbReference type="Proteomes" id="UP001164726"/>
    </source>
</evidence>
<dbReference type="KEGG" id="fhl:OE105_06965"/>
<organism evidence="1 2">
    <name type="scientific">Fervidibacillus halotolerans</name>
    <dbReference type="NCBI Taxonomy" id="2980027"/>
    <lineage>
        <taxon>Bacteria</taxon>
        <taxon>Bacillati</taxon>
        <taxon>Bacillota</taxon>
        <taxon>Bacilli</taxon>
        <taxon>Bacillales</taxon>
        <taxon>Bacillaceae</taxon>
        <taxon>Fervidibacillus</taxon>
    </lineage>
</organism>
<protein>
    <submittedName>
        <fullName evidence="1">YolD-like family protein</fullName>
    </submittedName>
</protein>
<name>A0A9E8S1T1_9BACI</name>
<evidence type="ECO:0000313" key="1">
    <source>
        <dbReference type="EMBL" id="WAA13832.1"/>
    </source>
</evidence>
<gene>
    <name evidence="1" type="ORF">OE105_06965</name>
</gene>
<accession>A0A9E8S1T1</accession>
<reference evidence="1" key="1">
    <citation type="submission" date="2022-09" db="EMBL/GenBank/DDBJ databases">
        <title>Complete Genomes of Fervidibacillus albus and Fervidibacillus halotolerans isolated from tidal flat sediments.</title>
        <authorList>
            <person name="Kwon K.K."/>
            <person name="Yang S.-H."/>
            <person name="Park M.J."/>
            <person name="Oh H.-M."/>
        </authorList>
    </citation>
    <scope>NUCLEOTIDE SEQUENCE</scope>
    <source>
        <strain evidence="1">MEBiC13594</strain>
    </source>
</reference>
<dbReference type="AlphaFoldDB" id="A0A9E8S1T1"/>